<evidence type="ECO:0000259" key="1">
    <source>
        <dbReference type="Pfam" id="PF21828"/>
    </source>
</evidence>
<protein>
    <recommendedName>
        <fullName evidence="1">DUF6888 domain-containing protein</fullName>
    </recommendedName>
</protein>
<name>A0ABY3PKC1_9CYAN</name>
<keyword evidence="3" id="KW-1185">Reference proteome</keyword>
<gene>
    <name evidence="2" type="ORF">ISF26_20420</name>
</gene>
<dbReference type="RefSeq" id="WP_230841156.1">
    <property type="nucleotide sequence ID" value="NZ_CP063845.1"/>
</dbReference>
<organism evidence="2 3">
    <name type="scientific">Gloeobacter morelensis MG652769</name>
    <dbReference type="NCBI Taxonomy" id="2781736"/>
    <lineage>
        <taxon>Bacteria</taxon>
        <taxon>Bacillati</taxon>
        <taxon>Cyanobacteriota</taxon>
        <taxon>Cyanophyceae</taxon>
        <taxon>Gloeobacterales</taxon>
        <taxon>Gloeobacteraceae</taxon>
        <taxon>Gloeobacter</taxon>
        <taxon>Gloeobacter morelensis</taxon>
    </lineage>
</organism>
<reference evidence="2 3" key="1">
    <citation type="journal article" date="2021" name="Genome Biol. Evol.">
        <title>Complete Genome Sequencing of a Novel Gloeobacter Species from a Waterfall Cave in Mexico.</title>
        <authorList>
            <person name="Saw J.H."/>
            <person name="Cardona T."/>
            <person name="Montejano G."/>
        </authorList>
    </citation>
    <scope>NUCLEOTIDE SEQUENCE [LARGE SCALE GENOMIC DNA]</scope>
    <source>
        <strain evidence="2">MG652769</strain>
    </source>
</reference>
<proteinExistence type="predicted"/>
<dbReference type="EMBL" id="CP063845">
    <property type="protein sequence ID" value="UFP94101.1"/>
    <property type="molecule type" value="Genomic_DNA"/>
</dbReference>
<accession>A0ABY3PKC1</accession>
<feature type="domain" description="DUF6888" evidence="1">
    <location>
        <begin position="1"/>
        <end position="53"/>
    </location>
</feature>
<sequence>MPTAEQFVALLRTCLTLSDFYTPIYLVRVDERTGNLVILAGEEVEVEIFPDGRREIR</sequence>
<evidence type="ECO:0000313" key="2">
    <source>
        <dbReference type="EMBL" id="UFP94101.1"/>
    </source>
</evidence>
<dbReference type="InterPro" id="IPR054181">
    <property type="entry name" value="DUF6888"/>
</dbReference>
<evidence type="ECO:0000313" key="3">
    <source>
        <dbReference type="Proteomes" id="UP001054846"/>
    </source>
</evidence>
<dbReference type="Proteomes" id="UP001054846">
    <property type="component" value="Chromosome"/>
</dbReference>
<dbReference type="Pfam" id="PF21828">
    <property type="entry name" value="DUF6888"/>
    <property type="match status" value="1"/>
</dbReference>